<evidence type="ECO:0000313" key="8">
    <source>
        <dbReference type="Proteomes" id="UP000515123"/>
    </source>
</evidence>
<feature type="coiled-coil region" evidence="6">
    <location>
        <begin position="102"/>
        <end position="150"/>
    </location>
</feature>
<feature type="region of interest" description="Disordered" evidence="7">
    <location>
        <begin position="1"/>
        <end position="57"/>
    </location>
</feature>
<dbReference type="GO" id="GO:0030154">
    <property type="term" value="P:cell differentiation"/>
    <property type="evidence" value="ECO:0007669"/>
    <property type="project" value="UniProtKB-KW"/>
</dbReference>
<gene>
    <name evidence="9 10 11 12 13 14" type="primary">LOC109726596</name>
</gene>
<dbReference type="GO" id="GO:0009908">
    <property type="term" value="P:flower development"/>
    <property type="evidence" value="ECO:0007669"/>
    <property type="project" value="UniProtKB-KW"/>
</dbReference>
<evidence type="ECO:0000256" key="5">
    <source>
        <dbReference type="ARBA" id="ARBA00023089"/>
    </source>
</evidence>
<evidence type="ECO:0000256" key="7">
    <source>
        <dbReference type="SAM" id="MobiDB-lite"/>
    </source>
</evidence>
<proteinExistence type="inferred from homology"/>
<dbReference type="RefSeq" id="XP_020111882.1">
    <property type="nucleotide sequence ID" value="XM_020256293.1"/>
</dbReference>
<evidence type="ECO:0000313" key="10">
    <source>
        <dbReference type="RefSeq" id="XP_020111877.1"/>
    </source>
</evidence>
<dbReference type="RefSeq" id="XP_020111877.1">
    <property type="nucleotide sequence ID" value="XM_020256288.1"/>
</dbReference>
<keyword evidence="8" id="KW-1185">Reference proteome</keyword>
<evidence type="ECO:0000313" key="11">
    <source>
        <dbReference type="RefSeq" id="XP_020111878.1"/>
    </source>
</evidence>
<dbReference type="RefSeq" id="XP_020111876.1">
    <property type="nucleotide sequence ID" value="XM_020256287.1"/>
</dbReference>
<evidence type="ECO:0000256" key="3">
    <source>
        <dbReference type="ARBA" id="ARBA00022782"/>
    </source>
</evidence>
<evidence type="ECO:0000313" key="12">
    <source>
        <dbReference type="RefSeq" id="XP_020111879.1"/>
    </source>
</evidence>
<keyword evidence="5" id="KW-0287">Flowering</keyword>
<feature type="coiled-coil region" evidence="6">
    <location>
        <begin position="252"/>
        <end position="279"/>
    </location>
</feature>
<evidence type="ECO:0000256" key="1">
    <source>
        <dbReference type="ARBA" id="ARBA00005405"/>
    </source>
</evidence>
<reference evidence="8" key="1">
    <citation type="journal article" date="2015" name="Nat. Genet.">
        <title>The pineapple genome and the evolution of CAM photosynthesis.</title>
        <authorList>
            <person name="Ming R."/>
            <person name="VanBuren R."/>
            <person name="Wai C.M."/>
            <person name="Tang H."/>
            <person name="Schatz M.C."/>
            <person name="Bowers J.E."/>
            <person name="Lyons E."/>
            <person name="Wang M.L."/>
            <person name="Chen J."/>
            <person name="Biggers E."/>
            <person name="Zhang J."/>
            <person name="Huang L."/>
            <person name="Zhang L."/>
            <person name="Miao W."/>
            <person name="Zhang J."/>
            <person name="Ye Z."/>
            <person name="Miao C."/>
            <person name="Lin Z."/>
            <person name="Wang H."/>
            <person name="Zhou H."/>
            <person name="Yim W.C."/>
            <person name="Priest H.D."/>
            <person name="Zheng C."/>
            <person name="Woodhouse M."/>
            <person name="Edger P.P."/>
            <person name="Guyot R."/>
            <person name="Guo H.B."/>
            <person name="Guo H."/>
            <person name="Zheng G."/>
            <person name="Singh R."/>
            <person name="Sharma A."/>
            <person name="Min X."/>
            <person name="Zheng Y."/>
            <person name="Lee H."/>
            <person name="Gurtowski J."/>
            <person name="Sedlazeck F.J."/>
            <person name="Harkess A."/>
            <person name="McKain M.R."/>
            <person name="Liao Z."/>
            <person name="Fang J."/>
            <person name="Liu J."/>
            <person name="Zhang X."/>
            <person name="Zhang Q."/>
            <person name="Hu W."/>
            <person name="Qin Y."/>
            <person name="Wang K."/>
            <person name="Chen L.Y."/>
            <person name="Shirley N."/>
            <person name="Lin Y.R."/>
            <person name="Liu L.Y."/>
            <person name="Hernandez A.G."/>
            <person name="Wright C.L."/>
            <person name="Bulone V."/>
            <person name="Tuskan G.A."/>
            <person name="Heath K."/>
            <person name="Zee F."/>
            <person name="Moore P.H."/>
            <person name="Sunkar R."/>
            <person name="Leebens-Mack J.H."/>
            <person name="Mockler T."/>
            <person name="Bennetzen J.L."/>
            <person name="Freeling M."/>
            <person name="Sankoff D."/>
            <person name="Paterson A.H."/>
            <person name="Zhu X."/>
            <person name="Yang X."/>
            <person name="Smith J.A."/>
            <person name="Cushman J.C."/>
            <person name="Paull R.E."/>
            <person name="Yu Q."/>
        </authorList>
    </citation>
    <scope>NUCLEOTIDE SEQUENCE [LARGE SCALE GENOMIC DNA]</scope>
    <source>
        <strain evidence="8">cv. F153</strain>
    </source>
</reference>
<dbReference type="GeneID" id="109726596"/>
<evidence type="ECO:0000256" key="6">
    <source>
        <dbReference type="SAM" id="Coils"/>
    </source>
</evidence>
<dbReference type="InterPro" id="IPR040353">
    <property type="entry name" value="FLX/FLX-like"/>
</dbReference>
<evidence type="ECO:0000313" key="9">
    <source>
        <dbReference type="RefSeq" id="XP_020111876.1"/>
    </source>
</evidence>
<keyword evidence="4 6" id="KW-0175">Coiled coil</keyword>
<organism evidence="13">
    <name type="scientific">Ananas comosus</name>
    <name type="common">Pineapple</name>
    <name type="synonym">Ananas ananas</name>
    <dbReference type="NCBI Taxonomy" id="4615"/>
    <lineage>
        <taxon>Eukaryota</taxon>
        <taxon>Viridiplantae</taxon>
        <taxon>Streptophyta</taxon>
        <taxon>Embryophyta</taxon>
        <taxon>Tracheophyta</taxon>
        <taxon>Spermatophyta</taxon>
        <taxon>Magnoliopsida</taxon>
        <taxon>Liliopsida</taxon>
        <taxon>Poales</taxon>
        <taxon>Bromeliaceae</taxon>
        <taxon>Bromelioideae</taxon>
        <taxon>Ananas</taxon>
    </lineage>
</organism>
<feature type="compositionally biased region" description="Low complexity" evidence="7">
    <location>
        <begin position="1"/>
        <end position="12"/>
    </location>
</feature>
<accession>A0A6P5GT73</accession>
<keyword evidence="2" id="KW-0217">Developmental protein</keyword>
<keyword evidence="3" id="KW-0221">Differentiation</keyword>
<dbReference type="RefSeq" id="XP_020111878.1">
    <property type="nucleotide sequence ID" value="XM_020256289.1"/>
</dbReference>
<feature type="compositionally biased region" description="Polar residues" evidence="7">
    <location>
        <begin position="396"/>
        <end position="418"/>
    </location>
</feature>
<sequence>MVSHFAASSSSSLTVFKKAQGAPRRKGLLEPRRKAQARARERSMSLRGHMPPPLEGRPIQAPGMMRHGPFPSIASANHLHPLDPVPPPPLLAASPTILEEKVAVQEAEMERLAIENQRLAASHVTLRQELVATEREMQMLQAQMASIHTESDIQIRALLEKIGKMEVNIRAGDLLEKELRQVHMEAQALFSAREELTAEIRQVTEELQKASTERRNLPEMCTELDALRQEHQKLRTAFEYEKGSNIKQVERMQAMENNLISMAREVEKLRVEVLNAEKRAQGPNPYRGAFTTPGLAHPAIGQGSGHPNNAFVQSGGNNAGVSYGHSGNYSASTFVSGGPPSYADAYGISQNLASSGATAEGTNIYSGLTAAVYSDGYGRQTIPVINATTAGEGLNPYSSTNVPTSYDLTRGAPSSTNG</sequence>
<evidence type="ECO:0000313" key="14">
    <source>
        <dbReference type="RefSeq" id="XP_020111882.1"/>
    </source>
</evidence>
<name>A0A6P5GT73_ANACO</name>
<feature type="region of interest" description="Disordered" evidence="7">
    <location>
        <begin position="390"/>
        <end position="418"/>
    </location>
</feature>
<dbReference type="Proteomes" id="UP000515123">
    <property type="component" value="Linkage group 21"/>
</dbReference>
<dbReference type="AlphaFoldDB" id="A0A6P5GT73"/>
<dbReference type="PANTHER" id="PTHR33405">
    <property type="entry name" value="PROTEIN FLX-LIKE 2"/>
    <property type="match status" value="1"/>
</dbReference>
<evidence type="ECO:0000313" key="13">
    <source>
        <dbReference type="RefSeq" id="XP_020111881.1"/>
    </source>
</evidence>
<protein>
    <submittedName>
        <fullName evidence="9 10">Protein FLX-like 2 isoform X1</fullName>
    </submittedName>
</protein>
<feature type="compositionally biased region" description="Basic and acidic residues" evidence="7">
    <location>
        <begin position="27"/>
        <end position="44"/>
    </location>
</feature>
<evidence type="ECO:0000256" key="4">
    <source>
        <dbReference type="ARBA" id="ARBA00023054"/>
    </source>
</evidence>
<feature type="coiled-coil region" evidence="6">
    <location>
        <begin position="186"/>
        <end position="213"/>
    </location>
</feature>
<dbReference type="OrthoDB" id="1899348at2759"/>
<comment type="similarity">
    <text evidence="1">Belongs to the FLX family.</text>
</comment>
<dbReference type="RefSeq" id="XP_020111881.1">
    <property type="nucleotide sequence ID" value="XM_020256292.1"/>
</dbReference>
<evidence type="ECO:0000256" key="2">
    <source>
        <dbReference type="ARBA" id="ARBA00022473"/>
    </source>
</evidence>
<reference evidence="9 10" key="2">
    <citation type="submission" date="2025-04" db="UniProtKB">
        <authorList>
            <consortium name="RefSeq"/>
        </authorList>
    </citation>
    <scope>IDENTIFICATION</scope>
    <source>
        <tissue evidence="9 10">Leaf</tissue>
    </source>
</reference>
<dbReference type="PANTHER" id="PTHR33405:SF18">
    <property type="entry name" value="PROTEIN FLX-LIKE 4"/>
    <property type="match status" value="1"/>
</dbReference>
<dbReference type="RefSeq" id="XP_020111879.1">
    <property type="nucleotide sequence ID" value="XM_020256290.1"/>
</dbReference>